<dbReference type="Ensembl" id="ENSGMOT00000011512.2">
    <property type="protein sequence ID" value="ENSGMOP00000011210.2"/>
    <property type="gene ID" value="ENSGMOG00000028494.1"/>
</dbReference>
<comment type="function">
    <text evidence="1">Acts as a defensive agent. Recognizes blood group fucosylated oligosaccharides including A, B, H and Lewis B-type antigens. Does not recognize Lewis A antigen and has low affinity for monovalent haptens.</text>
</comment>
<dbReference type="Pfam" id="PF22633">
    <property type="entry name" value="F5_F8_type_C_2"/>
    <property type="match status" value="1"/>
</dbReference>
<dbReference type="GO" id="GO:0042806">
    <property type="term" value="F:fucose binding"/>
    <property type="evidence" value="ECO:0007669"/>
    <property type="project" value="UniProtKB-ARBA"/>
</dbReference>
<dbReference type="InterPro" id="IPR006585">
    <property type="entry name" value="FTP1"/>
</dbReference>
<feature type="region of interest" description="Disordered" evidence="8">
    <location>
        <begin position="38"/>
        <end position="59"/>
    </location>
</feature>
<dbReference type="SUPFAM" id="SSF49785">
    <property type="entry name" value="Galactose-binding domain-like"/>
    <property type="match status" value="1"/>
</dbReference>
<dbReference type="GeneTree" id="ENSGT01060000248575"/>
<comment type="similarity">
    <text evidence="2">Belongs to the fucolectin family.</text>
</comment>
<dbReference type="GO" id="GO:0001868">
    <property type="term" value="P:regulation of complement activation, lectin pathway"/>
    <property type="evidence" value="ECO:0007669"/>
    <property type="project" value="UniProtKB-ARBA"/>
</dbReference>
<evidence type="ECO:0000256" key="3">
    <source>
        <dbReference type="ARBA" id="ARBA00011233"/>
    </source>
</evidence>
<dbReference type="InterPro" id="IPR051941">
    <property type="entry name" value="BG_Antigen-Binding_Lectin"/>
</dbReference>
<dbReference type="GO" id="GO:0046872">
    <property type="term" value="F:metal ion binding"/>
    <property type="evidence" value="ECO:0007669"/>
    <property type="project" value="UniProtKB-KW"/>
</dbReference>
<organism evidence="10 11">
    <name type="scientific">Gadus morhua</name>
    <name type="common">Atlantic cod</name>
    <dbReference type="NCBI Taxonomy" id="8049"/>
    <lineage>
        <taxon>Eukaryota</taxon>
        <taxon>Metazoa</taxon>
        <taxon>Chordata</taxon>
        <taxon>Craniata</taxon>
        <taxon>Vertebrata</taxon>
        <taxon>Euteleostomi</taxon>
        <taxon>Actinopterygii</taxon>
        <taxon>Neopterygii</taxon>
        <taxon>Teleostei</taxon>
        <taxon>Neoteleostei</taxon>
        <taxon>Acanthomorphata</taxon>
        <taxon>Zeiogadaria</taxon>
        <taxon>Gadariae</taxon>
        <taxon>Gadiformes</taxon>
        <taxon>Gadoidei</taxon>
        <taxon>Gadidae</taxon>
        <taxon>Gadus</taxon>
    </lineage>
</organism>
<evidence type="ECO:0000256" key="8">
    <source>
        <dbReference type="SAM" id="MobiDB-lite"/>
    </source>
</evidence>
<dbReference type="GO" id="GO:0010185">
    <property type="term" value="P:regulation of cellular defense response"/>
    <property type="evidence" value="ECO:0007669"/>
    <property type="project" value="UniProtKB-ARBA"/>
</dbReference>
<evidence type="ECO:0000256" key="4">
    <source>
        <dbReference type="ARBA" id="ARBA00022723"/>
    </source>
</evidence>
<evidence type="ECO:0000313" key="11">
    <source>
        <dbReference type="Proteomes" id="UP000694546"/>
    </source>
</evidence>
<evidence type="ECO:0000256" key="1">
    <source>
        <dbReference type="ARBA" id="ARBA00002219"/>
    </source>
</evidence>
<keyword evidence="6" id="KW-0106">Calcium</keyword>
<dbReference type="PANTHER" id="PTHR45713">
    <property type="entry name" value="FTP DOMAIN-CONTAINING PROTEIN"/>
    <property type="match status" value="1"/>
</dbReference>
<feature type="compositionally biased region" description="Polar residues" evidence="8">
    <location>
        <begin position="48"/>
        <end position="59"/>
    </location>
</feature>
<evidence type="ECO:0000256" key="6">
    <source>
        <dbReference type="ARBA" id="ARBA00022837"/>
    </source>
</evidence>
<reference evidence="10" key="2">
    <citation type="submission" date="2025-09" db="UniProtKB">
        <authorList>
            <consortium name="Ensembl"/>
        </authorList>
    </citation>
    <scope>IDENTIFICATION</scope>
</reference>
<keyword evidence="11" id="KW-1185">Reference proteome</keyword>
<dbReference type="OMA" id="EAFICIS"/>
<dbReference type="Proteomes" id="UP000694546">
    <property type="component" value="Chromosome 21"/>
</dbReference>
<protein>
    <recommendedName>
        <fullName evidence="9">Fucolectin tachylectin-4 pentraxin-1 domain-containing protein</fullName>
    </recommendedName>
</protein>
<evidence type="ECO:0000256" key="5">
    <source>
        <dbReference type="ARBA" id="ARBA00022734"/>
    </source>
</evidence>
<evidence type="ECO:0000313" key="10">
    <source>
        <dbReference type="Ensembl" id="ENSGMOP00000011210.2"/>
    </source>
</evidence>
<dbReference type="Gene3D" id="2.60.120.260">
    <property type="entry name" value="Galactose-binding domain-like"/>
    <property type="match status" value="1"/>
</dbReference>
<comment type="subunit">
    <text evidence="3">Homotrimer.</text>
</comment>
<dbReference type="SMART" id="SM00607">
    <property type="entry name" value="FTP"/>
    <property type="match status" value="1"/>
</dbReference>
<dbReference type="PANTHER" id="PTHR45713:SF6">
    <property type="entry name" value="F5_8 TYPE C DOMAIN-CONTAINING PROTEIN"/>
    <property type="match status" value="1"/>
</dbReference>
<keyword evidence="4" id="KW-0479">Metal-binding</keyword>
<dbReference type="CDD" id="cd18785">
    <property type="entry name" value="SF2_C"/>
    <property type="match status" value="1"/>
</dbReference>
<keyword evidence="7" id="KW-1015">Disulfide bond</keyword>
<name>A0A8C4ZBW8_GADMO</name>
<sequence length="169" mass="18584">VAQYILLMICTSEAFICISASRINLALSGTALQSSTAQGGEAERAIDGNSSPEYAHQSCTHTEEEKPWWRLQLPGVYRVSEIEVTNSIETRNRLNGVEILIGNSLVNNGNDNPRCAIIYDVPGSITQTVQCRGMEGRFINFYLSCATAEVISLCEVKVYGGRKKGRKSY</sequence>
<feature type="domain" description="Fucolectin tachylectin-4 pentraxin-1" evidence="9">
    <location>
        <begin position="22"/>
        <end position="162"/>
    </location>
</feature>
<dbReference type="InterPro" id="IPR008979">
    <property type="entry name" value="Galactose-bd-like_sf"/>
</dbReference>
<evidence type="ECO:0000256" key="2">
    <source>
        <dbReference type="ARBA" id="ARBA00010147"/>
    </source>
</evidence>
<keyword evidence="5" id="KW-0430">Lectin</keyword>
<evidence type="ECO:0000256" key="7">
    <source>
        <dbReference type="ARBA" id="ARBA00023157"/>
    </source>
</evidence>
<accession>A0A8C4ZBW8</accession>
<evidence type="ECO:0000259" key="9">
    <source>
        <dbReference type="SMART" id="SM00607"/>
    </source>
</evidence>
<reference evidence="10" key="1">
    <citation type="submission" date="2025-08" db="UniProtKB">
        <authorList>
            <consortium name="Ensembl"/>
        </authorList>
    </citation>
    <scope>IDENTIFICATION</scope>
</reference>
<dbReference type="AlphaFoldDB" id="A0A8C4ZBW8"/>
<proteinExistence type="inferred from homology"/>